<evidence type="ECO:0000256" key="1">
    <source>
        <dbReference type="ARBA" id="ARBA00004604"/>
    </source>
</evidence>
<dbReference type="EMBL" id="MPUH01000120">
    <property type="protein sequence ID" value="OMJ89683.1"/>
    <property type="molecule type" value="Genomic_DNA"/>
</dbReference>
<name>A0A1R2CKX9_9CILI</name>
<dbReference type="GO" id="GO:0005730">
    <property type="term" value="C:nucleolus"/>
    <property type="evidence" value="ECO:0007669"/>
    <property type="project" value="UniProtKB-SubCell"/>
</dbReference>
<dbReference type="GO" id="GO:0042273">
    <property type="term" value="P:ribosomal large subunit biogenesis"/>
    <property type="evidence" value="ECO:0007669"/>
    <property type="project" value="TreeGrafter"/>
</dbReference>
<feature type="compositionally biased region" description="Basic residues" evidence="5">
    <location>
        <begin position="1"/>
        <end position="27"/>
    </location>
</feature>
<dbReference type="PANTHER" id="PTHR13243:SF1">
    <property type="entry name" value="NUCLEOLAR PROTEIN 16"/>
    <property type="match status" value="1"/>
</dbReference>
<organism evidence="6 7">
    <name type="scientific">Stentor coeruleus</name>
    <dbReference type="NCBI Taxonomy" id="5963"/>
    <lineage>
        <taxon>Eukaryota</taxon>
        <taxon>Sar</taxon>
        <taxon>Alveolata</taxon>
        <taxon>Ciliophora</taxon>
        <taxon>Postciliodesmatophora</taxon>
        <taxon>Heterotrichea</taxon>
        <taxon>Heterotrichida</taxon>
        <taxon>Stentoridae</taxon>
        <taxon>Stentor</taxon>
    </lineage>
</organism>
<evidence type="ECO:0000313" key="6">
    <source>
        <dbReference type="EMBL" id="OMJ89683.1"/>
    </source>
</evidence>
<evidence type="ECO:0000313" key="7">
    <source>
        <dbReference type="Proteomes" id="UP000187209"/>
    </source>
</evidence>
<evidence type="ECO:0000256" key="5">
    <source>
        <dbReference type="SAM" id="MobiDB-lite"/>
    </source>
</evidence>
<evidence type="ECO:0000256" key="2">
    <source>
        <dbReference type="ARBA" id="ARBA00008479"/>
    </source>
</evidence>
<accession>A0A1R2CKX9</accession>
<comment type="similarity">
    <text evidence="2">Belongs to the NOP16 family.</text>
</comment>
<reference evidence="6 7" key="1">
    <citation type="submission" date="2016-11" db="EMBL/GenBank/DDBJ databases">
        <title>The macronuclear genome of Stentor coeruleus: a giant cell with tiny introns.</title>
        <authorList>
            <person name="Slabodnick M."/>
            <person name="Ruby J.G."/>
            <person name="Reiff S.B."/>
            <person name="Swart E.C."/>
            <person name="Gosai S."/>
            <person name="Prabakaran S."/>
            <person name="Witkowska E."/>
            <person name="Larue G.E."/>
            <person name="Fisher S."/>
            <person name="Freeman R.M."/>
            <person name="Gunawardena J."/>
            <person name="Chu W."/>
            <person name="Stover N.A."/>
            <person name="Gregory B.D."/>
            <person name="Nowacki M."/>
            <person name="Derisi J."/>
            <person name="Roy S.W."/>
            <person name="Marshall W.F."/>
            <person name="Sood P."/>
        </authorList>
    </citation>
    <scope>NUCLEOTIDE SEQUENCE [LARGE SCALE GENOMIC DNA]</scope>
    <source>
        <strain evidence="6">WM001</strain>
    </source>
</reference>
<dbReference type="InterPro" id="IPR019002">
    <property type="entry name" value="Ribosome_biogenesis_Nop16"/>
</dbReference>
<evidence type="ECO:0000256" key="4">
    <source>
        <dbReference type="ARBA" id="ARBA00023242"/>
    </source>
</evidence>
<keyword evidence="4" id="KW-0539">Nucleus</keyword>
<comment type="subcellular location">
    <subcellularLocation>
        <location evidence="1">Nucleus</location>
        <location evidence="1">Nucleolus</location>
    </subcellularLocation>
</comment>
<gene>
    <name evidence="6" type="ORF">SteCoe_8135</name>
</gene>
<dbReference type="PANTHER" id="PTHR13243">
    <property type="entry name" value="HSPC111 PROTEIN-RELATED"/>
    <property type="match status" value="1"/>
</dbReference>
<dbReference type="AlphaFoldDB" id="A0A1R2CKX9"/>
<dbReference type="Pfam" id="PF09420">
    <property type="entry name" value="Nop16"/>
    <property type="match status" value="2"/>
</dbReference>
<keyword evidence="7" id="KW-1185">Reference proteome</keyword>
<dbReference type="Proteomes" id="UP000187209">
    <property type="component" value="Unassembled WGS sequence"/>
</dbReference>
<feature type="region of interest" description="Disordered" evidence="5">
    <location>
        <begin position="1"/>
        <end position="33"/>
    </location>
</feature>
<proteinExistence type="inferred from homology"/>
<sequence>MKIKNRKSRGRTSKNRLTGRTKKKRNVKPAGWLNKNWDENMSGKYNYEQLGLMRDPQKDVDQPFKKEAFAELVKNDKHVPTGIQIQDWQKKILEVLVKKYRRDYGSMARDIKINTWQWTKIQIRKMIEASFTS</sequence>
<evidence type="ECO:0000256" key="3">
    <source>
        <dbReference type="ARBA" id="ARBA00015522"/>
    </source>
</evidence>
<dbReference type="OrthoDB" id="285729at2759"/>
<protein>
    <recommendedName>
        <fullName evidence="3">Nucleolar protein 16</fullName>
    </recommendedName>
</protein>
<comment type="caution">
    <text evidence="6">The sequence shown here is derived from an EMBL/GenBank/DDBJ whole genome shotgun (WGS) entry which is preliminary data.</text>
</comment>